<dbReference type="SUPFAM" id="SSF143880">
    <property type="entry name" value="NE0471 N-terminal domain-like"/>
    <property type="match status" value="1"/>
</dbReference>
<protein>
    <submittedName>
        <fullName evidence="1">DUF2442 domain-containing protein</fullName>
    </submittedName>
</protein>
<gene>
    <name evidence="1" type="ORF">H9911_05535</name>
</gene>
<dbReference type="Proteomes" id="UP000823897">
    <property type="component" value="Unassembled WGS sequence"/>
</dbReference>
<dbReference type="InterPro" id="IPR018841">
    <property type="entry name" value="DUF2442"/>
</dbReference>
<reference evidence="1" key="1">
    <citation type="journal article" date="2021" name="PeerJ">
        <title>Extensive microbial diversity within the chicken gut microbiome revealed by metagenomics and culture.</title>
        <authorList>
            <person name="Gilroy R."/>
            <person name="Ravi A."/>
            <person name="Getino M."/>
            <person name="Pursley I."/>
            <person name="Horton D.L."/>
            <person name="Alikhan N.F."/>
            <person name="Baker D."/>
            <person name="Gharbi K."/>
            <person name="Hall N."/>
            <person name="Watson M."/>
            <person name="Adriaenssens E.M."/>
            <person name="Foster-Nyarko E."/>
            <person name="Jarju S."/>
            <person name="Secka A."/>
            <person name="Antonio M."/>
            <person name="Oren A."/>
            <person name="Chaudhuri R.R."/>
            <person name="La Ragione R."/>
            <person name="Hildebrand F."/>
            <person name="Pallen M.J."/>
        </authorList>
    </citation>
    <scope>NUCLEOTIDE SEQUENCE</scope>
    <source>
        <strain evidence="1">ChiGjej3B3-11674</strain>
    </source>
</reference>
<proteinExistence type="predicted"/>
<dbReference type="Pfam" id="PF10387">
    <property type="entry name" value="DUF2442"/>
    <property type="match status" value="1"/>
</dbReference>
<dbReference type="Gene3D" id="3.30.2020.10">
    <property type="entry name" value="NE0471-like N-terminal domain"/>
    <property type="match status" value="1"/>
</dbReference>
<dbReference type="EMBL" id="DWUV01000106">
    <property type="protein sequence ID" value="HJD33989.1"/>
    <property type="molecule type" value="Genomic_DNA"/>
</dbReference>
<name>A0A9D2U2M6_9FIRM</name>
<dbReference type="InterPro" id="IPR036782">
    <property type="entry name" value="NE0471-like_N"/>
</dbReference>
<sequence>MFFSNGFVYGGHPTETIKVSSVKPLDDMMMIITFSTGESRLFDATILTGEVFRPLRDKSVFSRPIIDHGVVTWNDGEIDCSPEFMYEHSFEYTLVS</sequence>
<reference evidence="1" key="2">
    <citation type="submission" date="2021-04" db="EMBL/GenBank/DDBJ databases">
        <authorList>
            <person name="Gilroy R."/>
        </authorList>
    </citation>
    <scope>NUCLEOTIDE SEQUENCE</scope>
    <source>
        <strain evidence="1">ChiGjej3B3-11674</strain>
    </source>
</reference>
<evidence type="ECO:0000313" key="1">
    <source>
        <dbReference type="EMBL" id="HJD33989.1"/>
    </source>
</evidence>
<evidence type="ECO:0000313" key="2">
    <source>
        <dbReference type="Proteomes" id="UP000823897"/>
    </source>
</evidence>
<accession>A0A9D2U2M6</accession>
<dbReference type="AlphaFoldDB" id="A0A9D2U2M6"/>
<comment type="caution">
    <text evidence="1">The sequence shown here is derived from an EMBL/GenBank/DDBJ whole genome shotgun (WGS) entry which is preliminary data.</text>
</comment>
<organism evidence="1 2">
    <name type="scientific">Candidatus Mediterraneibacter tabaqchaliae</name>
    <dbReference type="NCBI Taxonomy" id="2838689"/>
    <lineage>
        <taxon>Bacteria</taxon>
        <taxon>Bacillati</taxon>
        <taxon>Bacillota</taxon>
        <taxon>Clostridia</taxon>
        <taxon>Lachnospirales</taxon>
        <taxon>Lachnospiraceae</taxon>
        <taxon>Mediterraneibacter</taxon>
    </lineage>
</organism>